<reference evidence="2" key="1">
    <citation type="submission" date="2022-08" db="EMBL/GenBank/DDBJ databases">
        <title>Novel sulphate-reducing endosymbionts in the free-living metamonad Anaeramoeba.</title>
        <authorList>
            <person name="Jerlstrom-Hultqvist J."/>
            <person name="Cepicka I."/>
            <person name="Gallot-Lavallee L."/>
            <person name="Salas-Leiva D."/>
            <person name="Curtis B.A."/>
            <person name="Zahonova K."/>
            <person name="Pipaliya S."/>
            <person name="Dacks J."/>
            <person name="Roger A.J."/>
        </authorList>
    </citation>
    <scope>NUCLEOTIDE SEQUENCE</scope>
    <source>
        <strain evidence="2">Busselton2</strain>
    </source>
</reference>
<dbReference type="InterPro" id="IPR009091">
    <property type="entry name" value="RCC1/BLIP-II"/>
</dbReference>
<dbReference type="PANTHER" id="PTHR45982:SF1">
    <property type="entry name" value="REGULATOR OF CHROMOSOME CONDENSATION"/>
    <property type="match status" value="1"/>
</dbReference>
<accession>A0AAV7Z9M3</accession>
<dbReference type="Proteomes" id="UP001146793">
    <property type="component" value="Unassembled WGS sequence"/>
</dbReference>
<protein>
    <submittedName>
        <fullName evidence="2">Regulator of chromosome condensation</fullName>
    </submittedName>
</protein>
<evidence type="ECO:0000313" key="2">
    <source>
        <dbReference type="EMBL" id="KAJ3436833.1"/>
    </source>
</evidence>
<dbReference type="PROSITE" id="PS50012">
    <property type="entry name" value="RCC1_3"/>
    <property type="match status" value="1"/>
</dbReference>
<evidence type="ECO:0000313" key="3">
    <source>
        <dbReference type="Proteomes" id="UP001146793"/>
    </source>
</evidence>
<feature type="repeat" description="RCC1" evidence="1">
    <location>
        <begin position="224"/>
        <end position="275"/>
    </location>
</feature>
<dbReference type="InterPro" id="IPR000408">
    <property type="entry name" value="Reg_chr_condens"/>
</dbReference>
<dbReference type="AlphaFoldDB" id="A0AAV7Z9M3"/>
<organism evidence="2 3">
    <name type="scientific">Anaeramoeba flamelloides</name>
    <dbReference type="NCBI Taxonomy" id="1746091"/>
    <lineage>
        <taxon>Eukaryota</taxon>
        <taxon>Metamonada</taxon>
        <taxon>Anaeramoebidae</taxon>
        <taxon>Anaeramoeba</taxon>
    </lineage>
</organism>
<gene>
    <name evidence="2" type="ORF">M0812_18900</name>
</gene>
<dbReference type="GO" id="GO:0005737">
    <property type="term" value="C:cytoplasm"/>
    <property type="evidence" value="ECO:0007669"/>
    <property type="project" value="TreeGrafter"/>
</dbReference>
<dbReference type="InterPro" id="IPR011333">
    <property type="entry name" value="SKP1/BTB/POZ_sf"/>
</dbReference>
<dbReference type="GO" id="GO:0005085">
    <property type="term" value="F:guanyl-nucleotide exchange factor activity"/>
    <property type="evidence" value="ECO:0007669"/>
    <property type="project" value="TreeGrafter"/>
</dbReference>
<evidence type="ECO:0000256" key="1">
    <source>
        <dbReference type="PROSITE-ProRule" id="PRU00235"/>
    </source>
</evidence>
<dbReference type="EMBL" id="JANTQA010000036">
    <property type="protein sequence ID" value="KAJ3436833.1"/>
    <property type="molecule type" value="Genomic_DNA"/>
</dbReference>
<dbReference type="PANTHER" id="PTHR45982">
    <property type="entry name" value="REGULATOR OF CHROMOSOME CONDENSATION"/>
    <property type="match status" value="1"/>
</dbReference>
<dbReference type="Gene3D" id="2.130.10.30">
    <property type="entry name" value="Regulator of chromosome condensation 1/beta-lactamase-inhibitor protein II"/>
    <property type="match status" value="1"/>
</dbReference>
<name>A0AAV7Z9M3_9EUKA</name>
<comment type="caution">
    <text evidence="2">The sequence shown here is derived from an EMBL/GenBank/DDBJ whole genome shotgun (WGS) entry which is preliminary data.</text>
</comment>
<dbReference type="Gene3D" id="3.30.710.10">
    <property type="entry name" value="Potassium Channel Kv1.1, Chain A"/>
    <property type="match status" value="1"/>
</dbReference>
<dbReference type="InterPro" id="IPR051553">
    <property type="entry name" value="Ran_GTPase-activating"/>
</dbReference>
<dbReference type="Pfam" id="PF00415">
    <property type="entry name" value="RCC1"/>
    <property type="match status" value="1"/>
</dbReference>
<sequence length="544" mass="63066">MNQNSSKIFISCIEQKFVPFLVEQGVSKLPDWANVTRIEKLHKVKKILVNGILSSNCLIWKGKNTLEFYQTTKEMKRFQITDEEIIDIQCCFSTFLILTKSGKVFSFAHFGQKNWRENIPLPDPENSCWEEIRAIPFFNDEKNTPKVKSISMLGWAHFFLCEDGKLYASGVKDEIIVGINNFGSRHLNETNNKLKNVPILFYENVSKIFSCNFNDHLFFSTTGNELFVFGYNTSGQLGIGNKEKVTIPQIVPNWKASDILDIRCLVLRSILITKEGRTFSCGSGELNGHGKDQFFFTEIEELKNKKVIEARGGFIQNNFVLTSDNELFGWGFSDFHHSAKQFQDKDQQVNNKKQILIKPHKINLPQIYENDLNLIPIGISCGLTSILIYPKYKKQSLLEDFKMLFESKKYCDSKLIFSSSNKDKNLTNNGEITIPVHKLIIELRTNLTINEIQKIINKNNFSKEDFNTFLNWVYFDKIKNKLENIKLKTIFTCLNLMFPPKNKLKNDLLKLFNDQNSKDFYILAKNNKKGKNIKNNHKILRKKF</sequence>
<dbReference type="SUPFAM" id="SSF50985">
    <property type="entry name" value="RCC1/BLIP-II"/>
    <property type="match status" value="1"/>
</dbReference>
<proteinExistence type="predicted"/>